<dbReference type="PANTHER" id="PTHR34512:SF30">
    <property type="entry name" value="OUTER MEMBRANE PROTEIN ASSEMBLY FACTOR BAMB"/>
    <property type="match status" value="1"/>
</dbReference>
<reference evidence="4 5" key="1">
    <citation type="submission" date="2019-02" db="EMBL/GenBank/DDBJ databases">
        <title>Deep-cultivation of Planctomycetes and their phenomic and genomic characterization uncovers novel biology.</title>
        <authorList>
            <person name="Wiegand S."/>
            <person name="Jogler M."/>
            <person name="Boedeker C."/>
            <person name="Pinto D."/>
            <person name="Vollmers J."/>
            <person name="Rivas-Marin E."/>
            <person name="Kohn T."/>
            <person name="Peeters S.H."/>
            <person name="Heuer A."/>
            <person name="Rast P."/>
            <person name="Oberbeckmann S."/>
            <person name="Bunk B."/>
            <person name="Jeske O."/>
            <person name="Meyerdierks A."/>
            <person name="Storesund J.E."/>
            <person name="Kallscheuer N."/>
            <person name="Luecker S."/>
            <person name="Lage O.M."/>
            <person name="Pohl T."/>
            <person name="Merkel B.J."/>
            <person name="Hornburger P."/>
            <person name="Mueller R.-W."/>
            <person name="Bruemmer F."/>
            <person name="Labrenz M."/>
            <person name="Spormann A.M."/>
            <person name="Op Den Camp H."/>
            <person name="Overmann J."/>
            <person name="Amann R."/>
            <person name="Jetten M.S.M."/>
            <person name="Mascher T."/>
            <person name="Medema M.H."/>
            <person name="Devos D.P."/>
            <person name="Kaster A.-K."/>
            <person name="Ovreas L."/>
            <person name="Rohde M."/>
            <person name="Galperin M.Y."/>
            <person name="Jogler C."/>
        </authorList>
    </citation>
    <scope>NUCLEOTIDE SEQUENCE [LARGE SCALE GENOMIC DNA]</scope>
    <source>
        <strain evidence="4 5">CA13</strain>
    </source>
</reference>
<dbReference type="RefSeq" id="WP_146403120.1">
    <property type="nucleotide sequence ID" value="NZ_SJPJ01000001.1"/>
</dbReference>
<dbReference type="Pfam" id="PF13360">
    <property type="entry name" value="PQQ_2"/>
    <property type="match status" value="1"/>
</dbReference>
<dbReference type="EMBL" id="SJPJ01000001">
    <property type="protein sequence ID" value="TWT85101.1"/>
    <property type="molecule type" value="Genomic_DNA"/>
</dbReference>
<feature type="region of interest" description="Disordered" evidence="1">
    <location>
        <begin position="33"/>
        <end position="53"/>
    </location>
</feature>
<dbReference type="Proteomes" id="UP000315010">
    <property type="component" value="Unassembled WGS sequence"/>
</dbReference>
<dbReference type="SMART" id="SM00564">
    <property type="entry name" value="PQQ"/>
    <property type="match status" value="3"/>
</dbReference>
<dbReference type="PROSITE" id="PS51257">
    <property type="entry name" value="PROKAR_LIPOPROTEIN"/>
    <property type="match status" value="1"/>
</dbReference>
<name>A0A5C5ZE32_9BACT</name>
<dbReference type="InterPro" id="IPR015943">
    <property type="entry name" value="WD40/YVTN_repeat-like_dom_sf"/>
</dbReference>
<organism evidence="4 5">
    <name type="scientific">Novipirellula herctigrandis</name>
    <dbReference type="NCBI Taxonomy" id="2527986"/>
    <lineage>
        <taxon>Bacteria</taxon>
        <taxon>Pseudomonadati</taxon>
        <taxon>Planctomycetota</taxon>
        <taxon>Planctomycetia</taxon>
        <taxon>Pirellulales</taxon>
        <taxon>Pirellulaceae</taxon>
        <taxon>Novipirellula</taxon>
    </lineage>
</organism>
<feature type="domain" description="Pyrrolo-quinoline quinone repeat" evidence="3">
    <location>
        <begin position="128"/>
        <end position="370"/>
    </location>
</feature>
<evidence type="ECO:0000259" key="3">
    <source>
        <dbReference type="Pfam" id="PF13360"/>
    </source>
</evidence>
<gene>
    <name evidence="4" type="ORF">CA13_65830</name>
</gene>
<dbReference type="Gene3D" id="2.130.10.10">
    <property type="entry name" value="YVTN repeat-like/Quinoprotein amine dehydrogenase"/>
    <property type="match status" value="2"/>
</dbReference>
<evidence type="ECO:0000256" key="2">
    <source>
        <dbReference type="SAM" id="SignalP"/>
    </source>
</evidence>
<dbReference type="SUPFAM" id="SSF50998">
    <property type="entry name" value="Quinoprotein alcohol dehydrogenase-like"/>
    <property type="match status" value="1"/>
</dbReference>
<feature type="chain" id="PRO_5022933444" evidence="2">
    <location>
        <begin position="23"/>
        <end position="450"/>
    </location>
</feature>
<comment type="caution">
    <text evidence="4">The sequence shown here is derived from an EMBL/GenBank/DDBJ whole genome shotgun (WGS) entry which is preliminary data.</text>
</comment>
<dbReference type="OrthoDB" id="244732at2"/>
<feature type="signal peptide" evidence="2">
    <location>
        <begin position="1"/>
        <end position="22"/>
    </location>
</feature>
<evidence type="ECO:0000256" key="1">
    <source>
        <dbReference type="SAM" id="MobiDB-lite"/>
    </source>
</evidence>
<protein>
    <submittedName>
        <fullName evidence="4">Outer membrane biogenesis protein BamB</fullName>
    </submittedName>
</protein>
<dbReference type="InterPro" id="IPR011047">
    <property type="entry name" value="Quinoprotein_ADH-like_sf"/>
</dbReference>
<dbReference type="AlphaFoldDB" id="A0A5C5ZE32"/>
<evidence type="ECO:0000313" key="5">
    <source>
        <dbReference type="Proteomes" id="UP000315010"/>
    </source>
</evidence>
<dbReference type="PANTHER" id="PTHR34512">
    <property type="entry name" value="CELL SURFACE PROTEIN"/>
    <property type="match status" value="1"/>
</dbReference>
<keyword evidence="5" id="KW-1185">Reference proteome</keyword>
<sequence length="450" mass="49032" precursor="true">MRKHAKCTVVIAGVLFFGGCGADAQEERAASLKTTTNTEADVHQSPAGDWRQFRGPNGMAGSQGSTESLAQVPAQWNQGNIRWQTPLPGAGASSPIIVRDRVYVTCYSGYGVPGAERGNLAQLKLMLVCVNRKSGDILWTKSVQPSLPEQETIRDEHGYSSSTPVADDKNVYVFFGKTGVFAFEQSGEQKWHSNVGSRLNGWGTAASPVIHEDLLIVNASVESDSVVALNRKTGEEVWRTEGIREAWNTPLLVKNPMGKTELIVPIFQKVLSLDPATGEQNWTCDTDIQWYMVPSPVAHEGVVYCIGGRSGDSLAIRTGGSGDVTATHRLWKTNKGSNVSSPIFYDGHLYWVHDQRGIAYCANANTGAMVYEERLPRVGQVYASPVLADGKIFFVARDGRVVVLAAEPEFTLLATNELEERGRFDASPAASGNQLFLRSNRFLYCIGADK</sequence>
<evidence type="ECO:0000313" key="4">
    <source>
        <dbReference type="EMBL" id="TWT85101.1"/>
    </source>
</evidence>
<dbReference type="InterPro" id="IPR002372">
    <property type="entry name" value="PQQ_rpt_dom"/>
</dbReference>
<accession>A0A5C5ZE32</accession>
<proteinExistence type="predicted"/>
<dbReference type="InterPro" id="IPR018391">
    <property type="entry name" value="PQQ_b-propeller_rpt"/>
</dbReference>
<keyword evidence="2" id="KW-0732">Signal</keyword>